<gene>
    <name evidence="1" type="ORF">GT728_06810</name>
</gene>
<dbReference type="Proteomes" id="UP000477285">
    <property type="component" value="Unassembled WGS sequence"/>
</dbReference>
<dbReference type="Gene3D" id="6.10.320.10">
    <property type="match status" value="1"/>
</dbReference>
<protein>
    <submittedName>
        <fullName evidence="1">Uncharacterized protein</fullName>
    </submittedName>
</protein>
<name>A0A6L8T020_9FIRM</name>
<dbReference type="EMBL" id="WWVQ01000012">
    <property type="protein sequence ID" value="MZL32920.1"/>
    <property type="molecule type" value="Genomic_DNA"/>
</dbReference>
<dbReference type="RefSeq" id="WP_161233573.1">
    <property type="nucleotide sequence ID" value="NZ_WWVI01000010.1"/>
</dbReference>
<reference evidence="1 2" key="1">
    <citation type="journal article" date="2019" name="Nat. Med.">
        <title>A library of human gut bacterial isolates paired with longitudinal multiomics data enables mechanistic microbiome research.</title>
        <authorList>
            <person name="Poyet M."/>
            <person name="Groussin M."/>
            <person name="Gibbons S.M."/>
            <person name="Avila-Pacheco J."/>
            <person name="Jiang X."/>
            <person name="Kearney S.M."/>
            <person name="Perrotta A.R."/>
            <person name="Berdy B."/>
            <person name="Zhao S."/>
            <person name="Lieberman T.D."/>
            <person name="Swanson P.K."/>
            <person name="Smith M."/>
            <person name="Roesemann S."/>
            <person name="Alexander J.E."/>
            <person name="Rich S.A."/>
            <person name="Livny J."/>
            <person name="Vlamakis H."/>
            <person name="Clish C."/>
            <person name="Bullock K."/>
            <person name="Deik A."/>
            <person name="Scott J."/>
            <person name="Pierce K.A."/>
            <person name="Xavier R.J."/>
            <person name="Alm E.J."/>
        </authorList>
    </citation>
    <scope>NUCLEOTIDE SEQUENCE [LARGE SCALE GENOMIC DNA]</scope>
    <source>
        <strain evidence="1 2">BIOML-A1</strain>
    </source>
</reference>
<organism evidence="1 2">
    <name type="scientific">Blautia wexlerae</name>
    <dbReference type="NCBI Taxonomy" id="418240"/>
    <lineage>
        <taxon>Bacteria</taxon>
        <taxon>Bacillati</taxon>
        <taxon>Bacillota</taxon>
        <taxon>Clostridia</taxon>
        <taxon>Lachnospirales</taxon>
        <taxon>Lachnospiraceae</taxon>
        <taxon>Blautia</taxon>
    </lineage>
</organism>
<dbReference type="AlphaFoldDB" id="A0A6L8T020"/>
<accession>A0A6L8T020</accession>
<evidence type="ECO:0000313" key="2">
    <source>
        <dbReference type="Proteomes" id="UP000477285"/>
    </source>
</evidence>
<comment type="caution">
    <text evidence="1">The sequence shown here is derived from an EMBL/GenBank/DDBJ whole genome shotgun (WGS) entry which is preliminary data.</text>
</comment>
<evidence type="ECO:0000313" key="1">
    <source>
        <dbReference type="EMBL" id="MZL32920.1"/>
    </source>
</evidence>
<proteinExistence type="predicted"/>
<sequence length="176" mass="20422">MVQLTSAEAAKILKKLNEELSSVMRKEEQSKDFLAAMGEDPETVRPKYDYEDTSKKIDEIETKIRLLKHSINVFNTTTMVPEINMTVDQALIYIPQLTKRCSKLWEMMNKLPKARETVLGYGRNNSVIDYRYVNYDIEKVENDYYKCKSELDRAQLQLDLVNSTVQLTVDELVVEG</sequence>